<dbReference type="Gene3D" id="3.40.630.10">
    <property type="entry name" value="Zn peptidases"/>
    <property type="match status" value="1"/>
</dbReference>
<evidence type="ECO:0000256" key="1">
    <source>
        <dbReference type="ARBA" id="ARBA00001947"/>
    </source>
</evidence>
<comment type="cofactor">
    <cofactor evidence="1">
        <name>Zn(2+)</name>
        <dbReference type="ChEBI" id="CHEBI:29105"/>
    </cofactor>
</comment>
<reference evidence="8 9" key="1">
    <citation type="journal article" date="2016" name="Mol. Biol. Evol.">
        <title>Genome-Wide Survey of Gut Fungi (Harpellales) Reveals the First Horizontally Transferred Ubiquitin Gene from a Mosquito Host.</title>
        <authorList>
            <person name="Wang Y."/>
            <person name="White M.M."/>
            <person name="Kvist S."/>
            <person name="Moncalvo J.M."/>
        </authorList>
    </citation>
    <scope>NUCLEOTIDE SEQUENCE [LARGE SCALE GENOMIC DNA]</scope>
    <source>
        <strain evidence="8 9">ALG-7-W6</strain>
    </source>
</reference>
<evidence type="ECO:0000256" key="5">
    <source>
        <dbReference type="SAM" id="SignalP"/>
    </source>
</evidence>
<evidence type="ECO:0000313" key="9">
    <source>
        <dbReference type="Proteomes" id="UP000187455"/>
    </source>
</evidence>
<protein>
    <recommendedName>
        <fullName evidence="6">Succinylglutamate desuccinylase/Aspartoacylase catalytic domain-containing protein</fullName>
    </recommendedName>
</protein>
<feature type="domain" description="Succinylglutamate desuccinylase/Aspartoacylase catalytic" evidence="6">
    <location>
        <begin position="83"/>
        <end position="269"/>
    </location>
</feature>
<feature type="chain" id="PRO_5015068855" description="Succinylglutamate desuccinylase/Aspartoacylase catalytic domain-containing protein" evidence="5">
    <location>
        <begin position="22"/>
        <end position="380"/>
    </location>
</feature>
<organism evidence="8 9">
    <name type="scientific">Smittium mucronatum</name>
    <dbReference type="NCBI Taxonomy" id="133383"/>
    <lineage>
        <taxon>Eukaryota</taxon>
        <taxon>Fungi</taxon>
        <taxon>Fungi incertae sedis</taxon>
        <taxon>Zoopagomycota</taxon>
        <taxon>Kickxellomycotina</taxon>
        <taxon>Harpellomycetes</taxon>
        <taxon>Harpellales</taxon>
        <taxon>Legeriomycetaceae</taxon>
        <taxon>Smittium</taxon>
    </lineage>
</organism>
<evidence type="ECO:0000256" key="3">
    <source>
        <dbReference type="ARBA" id="ARBA00022801"/>
    </source>
</evidence>
<evidence type="ECO:0000259" key="6">
    <source>
        <dbReference type="Pfam" id="PF24827"/>
    </source>
</evidence>
<keyword evidence="2" id="KW-0479">Metal-binding</keyword>
<reference evidence="8" key="2">
    <citation type="submission" date="2017-01" db="EMBL/GenBank/DDBJ databases">
        <authorList>
            <person name="Mah S.A."/>
            <person name="Swanson W.J."/>
            <person name="Moy G.W."/>
            <person name="Vacquier V.D."/>
        </authorList>
    </citation>
    <scope>NUCLEOTIDE SEQUENCE</scope>
    <source>
        <strain evidence="8">ALG-7-W6</strain>
    </source>
</reference>
<dbReference type="AlphaFoldDB" id="A0A1R0GXK6"/>
<gene>
    <name evidence="8" type="ORF">AYI68_g4260</name>
    <name evidence="7" type="ORF">AYI68_g4693</name>
</gene>
<dbReference type="InterPro" id="IPR053138">
    <property type="entry name" value="N-alpha-Ac-DABA_deacetylase"/>
</dbReference>
<feature type="signal peptide" evidence="5">
    <location>
        <begin position="1"/>
        <end position="21"/>
    </location>
</feature>
<dbReference type="CDD" id="cd06251">
    <property type="entry name" value="M14_ASTE_ASPA-like"/>
    <property type="match status" value="1"/>
</dbReference>
<keyword evidence="5" id="KW-0732">Signal</keyword>
<name>A0A1R0GXK6_9FUNG</name>
<evidence type="ECO:0000313" key="7">
    <source>
        <dbReference type="EMBL" id="OLY81205.1"/>
    </source>
</evidence>
<dbReference type="OrthoDB" id="5588846at2759"/>
<dbReference type="PANTHER" id="PTHR37326">
    <property type="entry name" value="BLL3975 PROTEIN"/>
    <property type="match status" value="1"/>
</dbReference>
<dbReference type="PANTHER" id="PTHR37326:SF1">
    <property type="entry name" value="BLL3975 PROTEIN"/>
    <property type="match status" value="1"/>
</dbReference>
<dbReference type="GO" id="GO:0016788">
    <property type="term" value="F:hydrolase activity, acting on ester bonds"/>
    <property type="evidence" value="ECO:0007669"/>
    <property type="project" value="InterPro"/>
</dbReference>
<evidence type="ECO:0000313" key="8">
    <source>
        <dbReference type="EMBL" id="OLY81631.1"/>
    </source>
</evidence>
<evidence type="ECO:0000256" key="4">
    <source>
        <dbReference type="ARBA" id="ARBA00022833"/>
    </source>
</evidence>
<comment type="caution">
    <text evidence="8">The sequence shown here is derived from an EMBL/GenBank/DDBJ whole genome shotgun (WGS) entry which is preliminary data.</text>
</comment>
<dbReference type="GO" id="GO:0046872">
    <property type="term" value="F:metal ion binding"/>
    <property type="evidence" value="ECO:0007669"/>
    <property type="project" value="UniProtKB-KW"/>
</dbReference>
<evidence type="ECO:0000256" key="2">
    <source>
        <dbReference type="ARBA" id="ARBA00022723"/>
    </source>
</evidence>
<dbReference type="InterPro" id="IPR055438">
    <property type="entry name" value="AstE_AspA_cat"/>
</dbReference>
<dbReference type="Pfam" id="PF24827">
    <property type="entry name" value="AstE_AspA_cat"/>
    <property type="match status" value="1"/>
</dbReference>
<proteinExistence type="predicted"/>
<accession>A0A1R0GXK6</accession>
<sequence length="380" mass="41950">MTKLIKLLSAFASFFLRFSHGNTVYTGDILNGHKVITRLSVDDFPCGEVTKLWLRANNNKIGQAYHVPLLVARGSNCNCDENRFVMNTGLHGDELNGIRVIHRVMKDLDLNLLNGTVVGVPGSNVNGLYEETRGYFNSYDSGSFTNLNRQFPGDITNSSSAGEIFATMLWDAIYNDNGYTAGVDFHTQSTSGSFVNFVYADLTIPYVRNMCDLTGADVIKIDLGDGTLGALENVWDAFGVPAITYELGSPLSWQKDQIQRGYDYVFRQLADIHMYPPPTDPIAIAEYKKNYPNIYYGTETGGASVPTGGFLQTFVKLNEDVTTKTKIASLYNVFGDLITDFYPEFDGRLYSLSTHPLREVGAGTFGVIHNSTDPACRNGC</sequence>
<dbReference type="EMBL" id="LSSL01002298">
    <property type="protein sequence ID" value="OLY81631.1"/>
    <property type="molecule type" value="Genomic_DNA"/>
</dbReference>
<dbReference type="SUPFAM" id="SSF53187">
    <property type="entry name" value="Zn-dependent exopeptidases"/>
    <property type="match status" value="1"/>
</dbReference>
<keyword evidence="3" id="KW-0378">Hydrolase</keyword>
<keyword evidence="4" id="KW-0862">Zinc</keyword>
<dbReference type="EMBL" id="LSSL01002677">
    <property type="protein sequence ID" value="OLY81205.1"/>
    <property type="molecule type" value="Genomic_DNA"/>
</dbReference>
<dbReference type="Proteomes" id="UP000187455">
    <property type="component" value="Unassembled WGS sequence"/>
</dbReference>
<keyword evidence="9" id="KW-1185">Reference proteome</keyword>